<dbReference type="Pfam" id="PF03446">
    <property type="entry name" value="NAD_binding_2"/>
    <property type="match status" value="1"/>
</dbReference>
<gene>
    <name evidence="2" type="ORF">ATK36_5131</name>
</gene>
<dbReference type="InterPro" id="IPR051265">
    <property type="entry name" value="HIBADH-related_NP60_sf"/>
</dbReference>
<protein>
    <submittedName>
        <fullName evidence="2">3-hydroxyisobutyrate dehydrogenase-like beta-hydroxyacid dehydrogenase</fullName>
    </submittedName>
</protein>
<name>A0A2A9FER1_9PSEU</name>
<evidence type="ECO:0000313" key="3">
    <source>
        <dbReference type="Proteomes" id="UP000243542"/>
    </source>
</evidence>
<keyword evidence="3" id="KW-1185">Reference proteome</keyword>
<comment type="caution">
    <text evidence="2">The sequence shown here is derived from an EMBL/GenBank/DDBJ whole genome shotgun (WGS) entry which is preliminary data.</text>
</comment>
<dbReference type="PANTHER" id="PTHR43580:SF2">
    <property type="entry name" value="CYTOKINE-LIKE NUCLEAR FACTOR N-PAC"/>
    <property type="match status" value="1"/>
</dbReference>
<dbReference type="PANTHER" id="PTHR43580">
    <property type="entry name" value="OXIDOREDUCTASE GLYR1-RELATED"/>
    <property type="match status" value="1"/>
</dbReference>
<dbReference type="RefSeq" id="WP_141544531.1">
    <property type="nucleotide sequence ID" value="NZ_JBIAKZ010000028.1"/>
</dbReference>
<feature type="domain" description="6-phosphogluconate dehydrogenase NADP-binding" evidence="1">
    <location>
        <begin position="8"/>
        <end position="152"/>
    </location>
</feature>
<dbReference type="InterPro" id="IPR006115">
    <property type="entry name" value="6PGDH_NADP-bd"/>
</dbReference>
<dbReference type="InterPro" id="IPR013328">
    <property type="entry name" value="6PGD_dom2"/>
</dbReference>
<evidence type="ECO:0000259" key="1">
    <source>
        <dbReference type="Pfam" id="PF03446"/>
    </source>
</evidence>
<dbReference type="SUPFAM" id="SSF51735">
    <property type="entry name" value="NAD(P)-binding Rossmann-fold domains"/>
    <property type="match status" value="1"/>
</dbReference>
<dbReference type="Gene3D" id="1.10.1040.10">
    <property type="entry name" value="N-(1-d-carboxylethyl)-l-norvaline Dehydrogenase, domain 2"/>
    <property type="match status" value="1"/>
</dbReference>
<accession>A0A2A9FER1</accession>
<dbReference type="AlphaFoldDB" id="A0A2A9FER1"/>
<dbReference type="Gene3D" id="3.40.50.720">
    <property type="entry name" value="NAD(P)-binding Rossmann-like Domain"/>
    <property type="match status" value="1"/>
</dbReference>
<evidence type="ECO:0000313" key="2">
    <source>
        <dbReference type="EMBL" id="PFG49937.1"/>
    </source>
</evidence>
<dbReference type="InterPro" id="IPR036291">
    <property type="entry name" value="NAD(P)-bd_dom_sf"/>
</dbReference>
<sequence>MRDTTVLVSGLGVMTRGILAHLAGHPGHTVALHSRHAAHSPVPDVRCVSEDGLSTLRPDVIVGCFENDDRSREFWSLEPIGAAVAAGAVCIELTTLGLAQVLWWHELIRSSGGVSVECPVTGSRSGAESGTLSAFVHASGSDERIDQVLKLFVRTRYDFREPGHPTRFKLLYNAWGATMLATLSSFVPPLEELLGPDFPVAQRIIASDGWMALVCASKLDKMLPGAPDELDFALRHMRKDLGHAEAIMPRPDELFDVVRARFGEAERRFGGEVDYTAVNWPSAR</sequence>
<proteinExistence type="predicted"/>
<dbReference type="GO" id="GO:0050661">
    <property type="term" value="F:NADP binding"/>
    <property type="evidence" value="ECO:0007669"/>
    <property type="project" value="InterPro"/>
</dbReference>
<dbReference type="EMBL" id="PDJK01000002">
    <property type="protein sequence ID" value="PFG49937.1"/>
    <property type="molecule type" value="Genomic_DNA"/>
</dbReference>
<reference evidence="2 3" key="1">
    <citation type="submission" date="2017-10" db="EMBL/GenBank/DDBJ databases">
        <title>Sequencing the genomes of 1000 actinobacteria strains.</title>
        <authorList>
            <person name="Klenk H.-P."/>
        </authorList>
    </citation>
    <scope>NUCLEOTIDE SEQUENCE [LARGE SCALE GENOMIC DNA]</scope>
    <source>
        <strain evidence="2 3">DSM 46092</strain>
    </source>
</reference>
<dbReference type="Proteomes" id="UP000243542">
    <property type="component" value="Unassembled WGS sequence"/>
</dbReference>
<organism evidence="2 3">
    <name type="scientific">Amycolatopsis sulphurea</name>
    <dbReference type="NCBI Taxonomy" id="76022"/>
    <lineage>
        <taxon>Bacteria</taxon>
        <taxon>Bacillati</taxon>
        <taxon>Actinomycetota</taxon>
        <taxon>Actinomycetes</taxon>
        <taxon>Pseudonocardiales</taxon>
        <taxon>Pseudonocardiaceae</taxon>
        <taxon>Amycolatopsis</taxon>
    </lineage>
</organism>